<dbReference type="InterPro" id="IPR051215">
    <property type="entry name" value="GRE"/>
</dbReference>
<dbReference type="PANTHER" id="PTHR43641">
    <property type="entry name" value="FORMATE ACETYLTRANSFERASE 3-RELATED"/>
    <property type="match status" value="1"/>
</dbReference>
<dbReference type="InterPro" id="IPR010098">
    <property type="entry name" value="PFL2/GDeHydtase_fam"/>
</dbReference>
<keyword evidence="2" id="KW-0456">Lyase</keyword>
<dbReference type="RefSeq" id="WP_062251310.1">
    <property type="nucleotide sequence ID" value="NZ_CP014229.1"/>
</dbReference>
<dbReference type="KEGG" id="dfi:AXF13_01055"/>
<gene>
    <name evidence="6" type="ORF">AXF13_01055</name>
</gene>
<dbReference type="EMBL" id="CP014229">
    <property type="protein sequence ID" value="AMD88815.1"/>
    <property type="molecule type" value="Genomic_DNA"/>
</dbReference>
<evidence type="ECO:0000256" key="3">
    <source>
        <dbReference type="PROSITE-ProRule" id="PRU00493"/>
    </source>
</evidence>
<organism evidence="6 7">
    <name type="scientific">Desulfovibrio fairfieldensis</name>
    <dbReference type="NCBI Taxonomy" id="44742"/>
    <lineage>
        <taxon>Bacteria</taxon>
        <taxon>Pseudomonadati</taxon>
        <taxon>Thermodesulfobacteriota</taxon>
        <taxon>Desulfovibrionia</taxon>
        <taxon>Desulfovibrionales</taxon>
        <taxon>Desulfovibrionaceae</taxon>
        <taxon>Desulfovibrio</taxon>
    </lineage>
</organism>
<dbReference type="InterPro" id="IPR004184">
    <property type="entry name" value="PFL_dom"/>
</dbReference>
<keyword evidence="6" id="KW-0808">Transferase</keyword>
<feature type="domain" description="PFL" evidence="5">
    <location>
        <begin position="10"/>
        <end position="667"/>
    </location>
</feature>
<evidence type="ECO:0000256" key="1">
    <source>
        <dbReference type="ARBA" id="ARBA00022818"/>
    </source>
</evidence>
<evidence type="ECO:0000313" key="7">
    <source>
        <dbReference type="Proteomes" id="UP000069241"/>
    </source>
</evidence>
<dbReference type="PANTHER" id="PTHR43641:SF2">
    <property type="entry name" value="DEHYDRATASE YBIW-RELATED"/>
    <property type="match status" value="1"/>
</dbReference>
<proteinExistence type="predicted"/>
<keyword evidence="1 3" id="KW-0556">Organic radical</keyword>
<name>A0A0X8JHB5_9BACT</name>
<dbReference type="Proteomes" id="UP000069241">
    <property type="component" value="Chromosome"/>
</dbReference>
<dbReference type="Pfam" id="PF02901">
    <property type="entry name" value="PFL-like"/>
    <property type="match status" value="1"/>
</dbReference>
<protein>
    <submittedName>
        <fullName evidence="6">Formate acetyltransferase</fullName>
    </submittedName>
</protein>
<dbReference type="AlphaFoldDB" id="A0A0X8JHB5"/>
<dbReference type="GO" id="GO:0005829">
    <property type="term" value="C:cytosol"/>
    <property type="evidence" value="ECO:0007669"/>
    <property type="project" value="TreeGrafter"/>
</dbReference>
<dbReference type="NCBIfam" id="TIGR01774">
    <property type="entry name" value="PFL2-3"/>
    <property type="match status" value="1"/>
</dbReference>
<feature type="domain" description="Glycine radical" evidence="4">
    <location>
        <begin position="674"/>
        <end position="794"/>
    </location>
</feature>
<evidence type="ECO:0000313" key="6">
    <source>
        <dbReference type="EMBL" id="AMD88815.1"/>
    </source>
</evidence>
<dbReference type="GO" id="GO:0016740">
    <property type="term" value="F:transferase activity"/>
    <property type="evidence" value="ECO:0007669"/>
    <property type="project" value="UniProtKB-KW"/>
</dbReference>
<evidence type="ECO:0000259" key="5">
    <source>
        <dbReference type="PROSITE" id="PS51554"/>
    </source>
</evidence>
<dbReference type="GO" id="GO:0016829">
    <property type="term" value="F:lyase activity"/>
    <property type="evidence" value="ECO:0007669"/>
    <property type="project" value="UniProtKB-KW"/>
</dbReference>
<dbReference type="PROSITE" id="PS51149">
    <property type="entry name" value="GLY_RADICAL_2"/>
    <property type="match status" value="1"/>
</dbReference>
<evidence type="ECO:0000256" key="2">
    <source>
        <dbReference type="ARBA" id="ARBA00023239"/>
    </source>
</evidence>
<dbReference type="PROSITE" id="PS51554">
    <property type="entry name" value="PFL"/>
    <property type="match status" value="1"/>
</dbReference>
<keyword evidence="7" id="KW-1185">Reference proteome</keyword>
<sequence>MSLTKEARLERIGRLKSQFFSHRPGVCIEGALSKTRIFKATESEPMIIRRAVAFKEHCATKTITIQPDELIVGNAGAVARSIHVNPELSNNWFYDELDTMSTRPQDPYQISEEQKKCYREEVYPYWRGKTLRDFWNARAPEDVREMVAVGGVCDNDVKIECVPGDMVPALPQLILPLGFDGIRRRAEEKLAELDFNTIENFSRRDFWRSVIICCEGFSILCERHAREAQAQMSGAGPKRRADLERIARVCAHLAHNPPETLHQALQMVYFVFVGLFIEGNAGGYSPGLLDQYLLPFYEKDRQRGLCDEEALEIIECLWVKMGEQIWYWNEPAARHYSGFCAFQNIALGGLDTHGRDAVNTLTYLMLQASIDVRMVQPSLSVRISKKNPEEFFLKVAELVQTGSGFPAVFSDDVGYKMLLKKGIPAHLARDWAPIGCVEAQLAGRHYQWSSAGHYNLGSAVEFTLTNGVHLKSGKRLGPETGDAAEFKTYEEFRSALHAQLRHLLRRFSISQNVLEELHYQYLPNPVASMFTLGCLESGRDLTHGGAEFNTGPGMNGNGVGDFVDSVAAVKKIVFEEQRFGMAELVAAVKADFRGYEGIRRILEEDAPKWGNNDDEADAVMIELCGVIINEIDSYRGKLGNHKLPALYPVSSNVPQGMAVAALPSGRRAWRPLADGCSPSQGQDRLGPTAILQSLGKMPHESIDGGTLLNIKLTPQVLAGPEGRKRLSAFLKTFLDLDIFHVQFNVVSHEVLRCAQARPEDYKSLLVRVAGYSAYFVELSREIQEDILSRTAHEL</sequence>
<dbReference type="InterPro" id="IPR001150">
    <property type="entry name" value="Gly_radical"/>
</dbReference>
<reference evidence="7" key="1">
    <citation type="submission" date="2016-02" db="EMBL/GenBank/DDBJ databases">
        <authorList>
            <person name="Holder M.E."/>
            <person name="Ajami N.J."/>
            <person name="Petrosino J.F."/>
        </authorList>
    </citation>
    <scope>NUCLEOTIDE SEQUENCE [LARGE SCALE GENOMIC DNA]</scope>
    <source>
        <strain evidence="7">CCUG 45958</strain>
    </source>
</reference>
<dbReference type="SUPFAM" id="SSF51998">
    <property type="entry name" value="PFL-like glycyl radical enzymes"/>
    <property type="match status" value="1"/>
</dbReference>
<dbReference type="Pfam" id="PF01228">
    <property type="entry name" value="Gly_radical"/>
    <property type="match status" value="1"/>
</dbReference>
<feature type="modified residue" description="Glycine radical" evidence="3">
    <location>
        <position position="770"/>
    </location>
</feature>
<accession>A0A0X8JHB5</accession>
<evidence type="ECO:0000259" key="4">
    <source>
        <dbReference type="PROSITE" id="PS51149"/>
    </source>
</evidence>
<dbReference type="STRING" id="44742.AXF13_01055"/>
<dbReference type="Gene3D" id="3.20.70.20">
    <property type="match status" value="1"/>
</dbReference>